<protein>
    <submittedName>
        <fullName evidence="1">Uncharacterized protein</fullName>
    </submittedName>
</protein>
<name>A0A6C0KL29_9ZZZZ</name>
<sequence length="115" mass="13106">MLFVGFPLSYENACKLFGTPEEDGKILTDKVEAAGLKFEFVDKNVYVLGLRIKEFYNFAGQYSTTDDCITLIIKYKLKFMELIRATGVDISGLEIEHMEAEPVFVNNPQPYVMSF</sequence>
<evidence type="ECO:0000313" key="1">
    <source>
        <dbReference type="EMBL" id="QHU18319.1"/>
    </source>
</evidence>
<reference evidence="1" key="1">
    <citation type="journal article" date="2020" name="Nature">
        <title>Giant virus diversity and host interactions through global metagenomics.</title>
        <authorList>
            <person name="Schulz F."/>
            <person name="Roux S."/>
            <person name="Paez-Espino D."/>
            <person name="Jungbluth S."/>
            <person name="Walsh D.A."/>
            <person name="Denef V.J."/>
            <person name="McMahon K.D."/>
            <person name="Konstantinidis K.T."/>
            <person name="Eloe-Fadrosh E.A."/>
            <person name="Kyrpides N.C."/>
            <person name="Woyke T."/>
        </authorList>
    </citation>
    <scope>NUCLEOTIDE SEQUENCE</scope>
    <source>
        <strain evidence="1">GVMAG-S-3300013006-138</strain>
    </source>
</reference>
<organism evidence="1">
    <name type="scientific">viral metagenome</name>
    <dbReference type="NCBI Taxonomy" id="1070528"/>
    <lineage>
        <taxon>unclassified sequences</taxon>
        <taxon>metagenomes</taxon>
        <taxon>organismal metagenomes</taxon>
    </lineage>
</organism>
<dbReference type="AlphaFoldDB" id="A0A6C0KL29"/>
<dbReference type="EMBL" id="MN740927">
    <property type="protein sequence ID" value="QHU18319.1"/>
    <property type="molecule type" value="Genomic_DNA"/>
</dbReference>
<accession>A0A6C0KL29</accession>
<proteinExistence type="predicted"/>